<accession>A0A9D4N2Y3</accession>
<dbReference type="EMBL" id="JAIWYP010000001">
    <property type="protein sequence ID" value="KAH3887076.1"/>
    <property type="molecule type" value="Genomic_DNA"/>
</dbReference>
<sequence length="64" mass="7199">MYNSNHMVSNFPVEGRRLTELGIGSNVKKIDAAFIWSYNKRTYLVGTLPCSNVMFVVADLMSVL</sequence>
<proteinExistence type="predicted"/>
<dbReference type="AlphaFoldDB" id="A0A9D4N2Y3"/>
<dbReference type="InterPro" id="IPR036375">
    <property type="entry name" value="Hemopexin-like_dom_sf"/>
</dbReference>
<dbReference type="Proteomes" id="UP000828390">
    <property type="component" value="Unassembled WGS sequence"/>
</dbReference>
<protein>
    <submittedName>
        <fullName evidence="1">Uncharacterized protein</fullName>
    </submittedName>
</protein>
<evidence type="ECO:0000313" key="2">
    <source>
        <dbReference type="Proteomes" id="UP000828390"/>
    </source>
</evidence>
<reference evidence="1" key="1">
    <citation type="journal article" date="2019" name="bioRxiv">
        <title>The Genome of the Zebra Mussel, Dreissena polymorpha: A Resource for Invasive Species Research.</title>
        <authorList>
            <person name="McCartney M.A."/>
            <person name="Auch B."/>
            <person name="Kono T."/>
            <person name="Mallez S."/>
            <person name="Zhang Y."/>
            <person name="Obille A."/>
            <person name="Becker A."/>
            <person name="Abrahante J.E."/>
            <person name="Garbe J."/>
            <person name="Badalamenti J.P."/>
            <person name="Herman A."/>
            <person name="Mangelson H."/>
            <person name="Liachko I."/>
            <person name="Sullivan S."/>
            <person name="Sone E.D."/>
            <person name="Koren S."/>
            <person name="Silverstein K.A.T."/>
            <person name="Beckman K.B."/>
            <person name="Gohl D.M."/>
        </authorList>
    </citation>
    <scope>NUCLEOTIDE SEQUENCE</scope>
    <source>
        <strain evidence="1">Duluth1</strain>
        <tissue evidence="1">Whole animal</tissue>
    </source>
</reference>
<reference evidence="1" key="2">
    <citation type="submission" date="2020-11" db="EMBL/GenBank/DDBJ databases">
        <authorList>
            <person name="McCartney M.A."/>
            <person name="Auch B."/>
            <person name="Kono T."/>
            <person name="Mallez S."/>
            <person name="Becker A."/>
            <person name="Gohl D.M."/>
            <person name="Silverstein K.A.T."/>
            <person name="Koren S."/>
            <person name="Bechman K.B."/>
            <person name="Herman A."/>
            <person name="Abrahante J.E."/>
            <person name="Garbe J."/>
        </authorList>
    </citation>
    <scope>NUCLEOTIDE SEQUENCE</scope>
    <source>
        <strain evidence="1">Duluth1</strain>
        <tissue evidence="1">Whole animal</tissue>
    </source>
</reference>
<organism evidence="1 2">
    <name type="scientific">Dreissena polymorpha</name>
    <name type="common">Zebra mussel</name>
    <name type="synonym">Mytilus polymorpha</name>
    <dbReference type="NCBI Taxonomy" id="45954"/>
    <lineage>
        <taxon>Eukaryota</taxon>
        <taxon>Metazoa</taxon>
        <taxon>Spiralia</taxon>
        <taxon>Lophotrochozoa</taxon>
        <taxon>Mollusca</taxon>
        <taxon>Bivalvia</taxon>
        <taxon>Autobranchia</taxon>
        <taxon>Heteroconchia</taxon>
        <taxon>Euheterodonta</taxon>
        <taxon>Imparidentia</taxon>
        <taxon>Neoheterodontei</taxon>
        <taxon>Myida</taxon>
        <taxon>Dreissenoidea</taxon>
        <taxon>Dreissenidae</taxon>
        <taxon>Dreissena</taxon>
    </lineage>
</organism>
<dbReference type="Gene3D" id="2.110.10.10">
    <property type="entry name" value="Hemopexin-like domain"/>
    <property type="match status" value="1"/>
</dbReference>
<keyword evidence="2" id="KW-1185">Reference proteome</keyword>
<comment type="caution">
    <text evidence="1">The sequence shown here is derived from an EMBL/GenBank/DDBJ whole genome shotgun (WGS) entry which is preliminary data.</text>
</comment>
<evidence type="ECO:0000313" key="1">
    <source>
        <dbReference type="EMBL" id="KAH3887076.1"/>
    </source>
</evidence>
<gene>
    <name evidence="1" type="ORF">DPMN_011091</name>
</gene>
<name>A0A9D4N2Y3_DREPO</name>
<dbReference type="SUPFAM" id="SSF50923">
    <property type="entry name" value="Hemopexin-like domain"/>
    <property type="match status" value="1"/>
</dbReference>